<dbReference type="InterPro" id="IPR035965">
    <property type="entry name" value="PAS-like_dom_sf"/>
</dbReference>
<dbReference type="SMART" id="SM00388">
    <property type="entry name" value="HisKA"/>
    <property type="match status" value="1"/>
</dbReference>
<evidence type="ECO:0000259" key="8">
    <source>
        <dbReference type="PROSITE" id="PS50110"/>
    </source>
</evidence>
<dbReference type="Proteomes" id="UP000297972">
    <property type="component" value="Unassembled WGS sequence"/>
</dbReference>
<evidence type="ECO:0000256" key="3">
    <source>
        <dbReference type="ARBA" id="ARBA00022553"/>
    </source>
</evidence>
<proteinExistence type="predicted"/>
<evidence type="ECO:0000313" key="10">
    <source>
        <dbReference type="EMBL" id="TGN49292.1"/>
    </source>
</evidence>
<dbReference type="InterPro" id="IPR054327">
    <property type="entry name" value="His-kinase-like_sensor"/>
</dbReference>
<accession>A0A4Z1C7X9</accession>
<evidence type="ECO:0000259" key="9">
    <source>
        <dbReference type="PROSITE" id="PS50112"/>
    </source>
</evidence>
<dbReference type="OrthoDB" id="9796100at2"/>
<dbReference type="EC" id="2.7.13.3" evidence="2"/>
<evidence type="ECO:0000256" key="4">
    <source>
        <dbReference type="ARBA" id="ARBA00022679"/>
    </source>
</evidence>
<dbReference type="PROSITE" id="PS50112">
    <property type="entry name" value="PAS"/>
    <property type="match status" value="1"/>
</dbReference>
<dbReference type="Gene3D" id="3.30.565.10">
    <property type="entry name" value="Histidine kinase-like ATPase, C-terminal domain"/>
    <property type="match status" value="1"/>
</dbReference>
<dbReference type="Gene3D" id="3.30.450.40">
    <property type="match status" value="1"/>
</dbReference>
<dbReference type="InterPro" id="IPR000014">
    <property type="entry name" value="PAS"/>
</dbReference>
<dbReference type="InterPro" id="IPR013656">
    <property type="entry name" value="PAS_4"/>
</dbReference>
<dbReference type="PROSITE" id="PS50109">
    <property type="entry name" value="HIS_KIN"/>
    <property type="match status" value="1"/>
</dbReference>
<sequence>MTEVIMRRLLMPASIVASLSIAGLVGLNIVRDHQLTIADATADAVNLRNALVEQTRQTFATVDIALSGVAEAINTEDLGSNETYRALVVRQDAFEPTFAMFILNENGQIAATSRTPDPMPADFSAAEMFTTHSHNESLDVFIGSPRKGRVGFADDRWIVNVSRRLNHPDGRFAGIIAASISIDYLNDFYDALRRGEDGVVGISKDDGTVITRSPFKEDYIGRVLKNTQLFNSMLPSADAGVYQEQFVTDGVDRITAYSRVPDFPLVIYVGISASERLAPWRERSIIDGVMGFLAILLLGGFTYSAERRTADRQREQEVRVKQLTKLTEISTKLFKCADIDMALKLSTDMARELVPCNDAVIRMTKNQLTAKAITNVSSLEEPAVSGNFEENFDNNDILRNVITTDQPMDLKRAERATRIDGTGHGIAPNPRTGVKGMLSVPLSTNDGKKLGYIELSTRETGNFTAEDRALITDLAQMTELAVQRLTMANQLRDAAATAEQLRSEVQSVLTSIRDAVYALDSDWKFTFLNPQAEIFLERKAEDLIGRRVWDEFPEAAKTVLFTQYCKACLSNVDIDFRFYYAPLKRWFDVRAFPRAEGGLTVYFQDVSDGVAQEEKLRQAQKMEAVGQLTGGVAHDFNNLLTIIMGNAELLSDNLSDNPNLKKLADITVSAADRGAELTSRLLAFSRKQPLEPRVIDLGKLVLGMDDLLRRTMPENINFELVRAGGLWKTEIDPGQVESAILNLVLNARDAMPEGGCVTIEIVNASLDEDYVALEAGVQAGQYVLIDVTDTGHGIPKDKIGRVFEPFFTTKTVGKGSGLGLSMVYGFVKQSGGHIRVYSEEGEGTSFKLYFPRSFSLRNADADPHAAGSVLRGQETILVVEDDHLVRENVTSQLKFLGYRVYEASSGAEAIKITEHNQDIDLLFTDVVMPGGMSGRELAEIVTVLLPKIAVLFTSGYTENSIVHNGRLDPGVELLSKPYRREQLANKIRKVLDRNNKKG</sequence>
<dbReference type="InterPro" id="IPR003661">
    <property type="entry name" value="HisK_dim/P_dom"/>
</dbReference>
<dbReference type="SMART" id="SM00448">
    <property type="entry name" value="REC"/>
    <property type="match status" value="1"/>
</dbReference>
<reference evidence="10 11" key="1">
    <citation type="submission" date="2019-03" db="EMBL/GenBank/DDBJ databases">
        <authorList>
            <person name="Li J."/>
        </authorList>
    </citation>
    <scope>NUCLEOTIDE SEQUENCE [LARGE SCALE GENOMIC DNA]</scope>
    <source>
        <strain evidence="10 11">3058</strain>
    </source>
</reference>
<dbReference type="CDD" id="cd00082">
    <property type="entry name" value="HisKA"/>
    <property type="match status" value="1"/>
</dbReference>
<dbReference type="PRINTS" id="PR00344">
    <property type="entry name" value="BCTRLSENSOR"/>
</dbReference>
<comment type="catalytic activity">
    <reaction evidence="1">
        <text>ATP + protein L-histidine = ADP + protein N-phospho-L-histidine.</text>
        <dbReference type="EC" id="2.7.13.3"/>
    </reaction>
</comment>
<evidence type="ECO:0000256" key="6">
    <source>
        <dbReference type="PROSITE-ProRule" id="PRU00169"/>
    </source>
</evidence>
<dbReference type="InterPro" id="IPR001789">
    <property type="entry name" value="Sig_transdc_resp-reg_receiver"/>
</dbReference>
<dbReference type="Pfam" id="PF22588">
    <property type="entry name" value="dCache_1_like"/>
    <property type="match status" value="1"/>
</dbReference>
<dbReference type="AlphaFoldDB" id="A0A4Z1C7X9"/>
<keyword evidence="11" id="KW-1185">Reference proteome</keyword>
<dbReference type="PROSITE" id="PS50110">
    <property type="entry name" value="RESPONSE_REGULATORY"/>
    <property type="match status" value="1"/>
</dbReference>
<dbReference type="EMBL" id="SRPG01000258">
    <property type="protein sequence ID" value="TGN49292.1"/>
    <property type="molecule type" value="Genomic_DNA"/>
</dbReference>
<feature type="domain" description="Histidine kinase" evidence="7">
    <location>
        <begin position="631"/>
        <end position="854"/>
    </location>
</feature>
<dbReference type="SUPFAM" id="SSF55781">
    <property type="entry name" value="GAF domain-like"/>
    <property type="match status" value="1"/>
</dbReference>
<dbReference type="CDD" id="cd18161">
    <property type="entry name" value="REC_hyHK_blue-like"/>
    <property type="match status" value="1"/>
</dbReference>
<dbReference type="SUPFAM" id="SSF55785">
    <property type="entry name" value="PYP-like sensor domain (PAS domain)"/>
    <property type="match status" value="1"/>
</dbReference>
<comment type="caution">
    <text evidence="10">The sequence shown here is derived from an EMBL/GenBank/DDBJ whole genome shotgun (WGS) entry which is preliminary data.</text>
</comment>
<dbReference type="SMART" id="SM00091">
    <property type="entry name" value="PAS"/>
    <property type="match status" value="1"/>
</dbReference>
<organism evidence="10 11">
    <name type="scientific">Paracoccus liaowanqingii</name>
    <dbReference type="NCBI Taxonomy" id="2560053"/>
    <lineage>
        <taxon>Bacteria</taxon>
        <taxon>Pseudomonadati</taxon>
        <taxon>Pseudomonadota</taxon>
        <taxon>Alphaproteobacteria</taxon>
        <taxon>Rhodobacterales</taxon>
        <taxon>Paracoccaceae</taxon>
        <taxon>Paracoccus</taxon>
    </lineage>
</organism>
<dbReference type="SUPFAM" id="SSF47384">
    <property type="entry name" value="Homodimeric domain of signal transducing histidine kinase"/>
    <property type="match status" value="1"/>
</dbReference>
<dbReference type="Gene3D" id="3.40.50.2300">
    <property type="match status" value="1"/>
</dbReference>
<dbReference type="InterPro" id="IPR003018">
    <property type="entry name" value="GAF"/>
</dbReference>
<dbReference type="SUPFAM" id="SSF52172">
    <property type="entry name" value="CheY-like"/>
    <property type="match status" value="1"/>
</dbReference>
<evidence type="ECO:0000256" key="2">
    <source>
        <dbReference type="ARBA" id="ARBA00012438"/>
    </source>
</evidence>
<dbReference type="PANTHER" id="PTHR43065:SF49">
    <property type="entry name" value="HISTIDINE KINASE"/>
    <property type="match status" value="1"/>
</dbReference>
<evidence type="ECO:0000259" key="7">
    <source>
        <dbReference type="PROSITE" id="PS50109"/>
    </source>
</evidence>
<evidence type="ECO:0000313" key="11">
    <source>
        <dbReference type="Proteomes" id="UP000297972"/>
    </source>
</evidence>
<dbReference type="InterPro" id="IPR005467">
    <property type="entry name" value="His_kinase_dom"/>
</dbReference>
<dbReference type="Pfam" id="PF01590">
    <property type="entry name" value="GAF"/>
    <property type="match status" value="1"/>
</dbReference>
<dbReference type="InterPro" id="IPR036890">
    <property type="entry name" value="HATPase_C_sf"/>
</dbReference>
<feature type="modified residue" description="4-aspartylphosphate" evidence="6">
    <location>
        <position position="925"/>
    </location>
</feature>
<dbReference type="Pfam" id="PF00072">
    <property type="entry name" value="Response_reg"/>
    <property type="match status" value="1"/>
</dbReference>
<feature type="domain" description="Response regulatory" evidence="8">
    <location>
        <begin position="875"/>
        <end position="991"/>
    </location>
</feature>
<evidence type="ECO:0000256" key="5">
    <source>
        <dbReference type="ARBA" id="ARBA00022777"/>
    </source>
</evidence>
<dbReference type="GO" id="GO:0000155">
    <property type="term" value="F:phosphorelay sensor kinase activity"/>
    <property type="evidence" value="ECO:0007669"/>
    <property type="project" value="InterPro"/>
</dbReference>
<dbReference type="InterPro" id="IPR036097">
    <property type="entry name" value="HisK_dim/P_sf"/>
</dbReference>
<keyword evidence="4" id="KW-0808">Transferase</keyword>
<dbReference type="Pfam" id="PF02518">
    <property type="entry name" value="HATPase_c"/>
    <property type="match status" value="1"/>
</dbReference>
<dbReference type="SMART" id="SM00387">
    <property type="entry name" value="HATPase_c"/>
    <property type="match status" value="1"/>
</dbReference>
<evidence type="ECO:0000256" key="1">
    <source>
        <dbReference type="ARBA" id="ARBA00000085"/>
    </source>
</evidence>
<dbReference type="InterPro" id="IPR003594">
    <property type="entry name" value="HATPase_dom"/>
</dbReference>
<protein>
    <recommendedName>
        <fullName evidence="2">histidine kinase</fullName>
        <ecNumber evidence="2">2.7.13.3</ecNumber>
    </recommendedName>
</protein>
<dbReference type="CDD" id="cd12915">
    <property type="entry name" value="PDC2_DGC_like"/>
    <property type="match status" value="1"/>
</dbReference>
<gene>
    <name evidence="10" type="ORF">E4L95_18365</name>
</gene>
<dbReference type="Pfam" id="PF08448">
    <property type="entry name" value="PAS_4"/>
    <property type="match status" value="1"/>
</dbReference>
<dbReference type="SUPFAM" id="SSF55874">
    <property type="entry name" value="ATPase domain of HSP90 chaperone/DNA topoisomerase II/histidine kinase"/>
    <property type="match status" value="1"/>
</dbReference>
<dbReference type="InterPro" id="IPR011006">
    <property type="entry name" value="CheY-like_superfamily"/>
</dbReference>
<keyword evidence="5" id="KW-0418">Kinase</keyword>
<dbReference type="InterPro" id="IPR029016">
    <property type="entry name" value="GAF-like_dom_sf"/>
</dbReference>
<dbReference type="CDD" id="cd00130">
    <property type="entry name" value="PAS"/>
    <property type="match status" value="1"/>
</dbReference>
<dbReference type="Gene3D" id="3.30.450.20">
    <property type="entry name" value="PAS domain"/>
    <property type="match status" value="3"/>
</dbReference>
<dbReference type="InterPro" id="IPR004358">
    <property type="entry name" value="Sig_transdc_His_kin-like_C"/>
</dbReference>
<dbReference type="PANTHER" id="PTHR43065">
    <property type="entry name" value="SENSOR HISTIDINE KINASE"/>
    <property type="match status" value="1"/>
</dbReference>
<dbReference type="Pfam" id="PF00512">
    <property type="entry name" value="HisKA"/>
    <property type="match status" value="1"/>
</dbReference>
<dbReference type="Gene3D" id="1.10.287.130">
    <property type="match status" value="1"/>
</dbReference>
<feature type="domain" description="PAS" evidence="9">
    <location>
        <begin position="501"/>
        <end position="546"/>
    </location>
</feature>
<name>A0A4Z1C7X9_9RHOB</name>
<dbReference type="CDD" id="cd12914">
    <property type="entry name" value="PDC1_DGC_like"/>
    <property type="match status" value="1"/>
</dbReference>
<keyword evidence="3 6" id="KW-0597">Phosphoprotein</keyword>